<dbReference type="VEuPathDB" id="FungiDB:PHYBLDRAFT_127157"/>
<sequence length="88" mass="10181">MHPQLIPHKHEGCYEAIQALDECHHANSFNRFIGLCNDAKKKVDKCLKEEFVANRAAQKAATDEKRARMKKIWKEMEEPPAGFEEKSQ</sequence>
<keyword evidence="4" id="KW-0999">Mitochondrion inner membrane</keyword>
<dbReference type="InParanoid" id="A0A162TKQ0"/>
<dbReference type="PROSITE" id="PS51808">
    <property type="entry name" value="CHCH"/>
    <property type="match status" value="1"/>
</dbReference>
<comment type="subcellular location">
    <subcellularLocation>
        <location evidence="4">Mitochondrion inner membrane</location>
    </subcellularLocation>
</comment>
<organism evidence="5 6">
    <name type="scientific">Phycomyces blakesleeanus (strain ATCC 8743b / DSM 1359 / FGSC 10004 / NBRC 33097 / NRRL 1555)</name>
    <dbReference type="NCBI Taxonomy" id="763407"/>
    <lineage>
        <taxon>Eukaryota</taxon>
        <taxon>Fungi</taxon>
        <taxon>Fungi incertae sedis</taxon>
        <taxon>Mucoromycota</taxon>
        <taxon>Mucoromycotina</taxon>
        <taxon>Mucoromycetes</taxon>
        <taxon>Mucorales</taxon>
        <taxon>Phycomycetaceae</taxon>
        <taxon>Phycomyces</taxon>
    </lineage>
</organism>
<keyword evidence="6" id="KW-1185">Reference proteome</keyword>
<keyword evidence="4" id="KW-0143">Chaperone</keyword>
<comment type="function">
    <text evidence="4">Required for mitochondrial cytochrome c oxidase (COX) assembly and respiration.</text>
</comment>
<dbReference type="RefSeq" id="XP_018287392.1">
    <property type="nucleotide sequence ID" value="XM_018429150.1"/>
</dbReference>
<dbReference type="PANTHER" id="PTHR22977:SF1">
    <property type="entry name" value="COX ASSEMBLY MITOCHONDRIAL PROTEIN 2 HOMOLOG"/>
    <property type="match status" value="1"/>
</dbReference>
<dbReference type="Proteomes" id="UP000077315">
    <property type="component" value="Unassembled WGS sequence"/>
</dbReference>
<keyword evidence="3" id="KW-1015">Disulfide bond</keyword>
<evidence type="ECO:0000256" key="4">
    <source>
        <dbReference type="RuleBase" id="RU364104"/>
    </source>
</evidence>
<keyword evidence="4" id="KW-0472">Membrane</keyword>
<dbReference type="Pfam" id="PF08583">
    <property type="entry name" value="Cmc1"/>
    <property type="match status" value="1"/>
</dbReference>
<reference evidence="6" key="1">
    <citation type="submission" date="2015-06" db="EMBL/GenBank/DDBJ databases">
        <title>Expansion of signal transduction pathways in fungi by whole-genome duplication.</title>
        <authorList>
            <consortium name="DOE Joint Genome Institute"/>
            <person name="Corrochano L.M."/>
            <person name="Kuo A."/>
            <person name="Marcet-Houben M."/>
            <person name="Polaino S."/>
            <person name="Salamov A."/>
            <person name="Villalobos J.M."/>
            <person name="Alvarez M.I."/>
            <person name="Avalos J."/>
            <person name="Benito E.P."/>
            <person name="Benoit I."/>
            <person name="Burger G."/>
            <person name="Camino L.P."/>
            <person name="Canovas D."/>
            <person name="Cerda-Olmedo E."/>
            <person name="Cheng J.-F."/>
            <person name="Dominguez A."/>
            <person name="Elias M."/>
            <person name="Eslava A.P."/>
            <person name="Glaser F."/>
            <person name="Grimwood J."/>
            <person name="Gutierrez G."/>
            <person name="Heitman J."/>
            <person name="Henrissat B."/>
            <person name="Iturriaga E.A."/>
            <person name="Lang B.F."/>
            <person name="Lavin J.L."/>
            <person name="Lee S."/>
            <person name="Li W."/>
            <person name="Lindquist E."/>
            <person name="Lopez-Garcia S."/>
            <person name="Luque E.M."/>
            <person name="Marcos A.T."/>
            <person name="Martin J."/>
            <person name="McCluskey K."/>
            <person name="Medina H.R."/>
            <person name="Miralles-Duran A."/>
            <person name="Miyazaki A."/>
            <person name="Munoz-Torres E."/>
            <person name="Oguiza J.A."/>
            <person name="Ohm R."/>
            <person name="Olmedo M."/>
            <person name="Orejas M."/>
            <person name="Ortiz-Castellanos L."/>
            <person name="Pisabarro A.G."/>
            <person name="Rodriguez-Romero J."/>
            <person name="Ruiz-Herrera J."/>
            <person name="Ruiz-Vazquez R."/>
            <person name="Sanz C."/>
            <person name="Schackwitz W."/>
            <person name="Schmutz J."/>
            <person name="Shahriari M."/>
            <person name="Shelest E."/>
            <person name="Silva-Franco F."/>
            <person name="Soanes D."/>
            <person name="Syed K."/>
            <person name="Tagua V.G."/>
            <person name="Talbot N.J."/>
            <person name="Thon M."/>
            <person name="De vries R.P."/>
            <person name="Wiebenga A."/>
            <person name="Yadav J.S."/>
            <person name="Braun E.L."/>
            <person name="Baker S."/>
            <person name="Garre V."/>
            <person name="Horwitz B."/>
            <person name="Torres-Martinez S."/>
            <person name="Idnurm A."/>
            <person name="Herrera-Estrella A."/>
            <person name="Gabaldon T."/>
            <person name="Grigoriev I.V."/>
        </authorList>
    </citation>
    <scope>NUCLEOTIDE SEQUENCE [LARGE SCALE GENOMIC DNA]</scope>
    <source>
        <strain evidence="6">NRRL 1555(-)</strain>
    </source>
</reference>
<dbReference type="GeneID" id="28990056"/>
<name>A0A162TKQ0_PHYB8</name>
<dbReference type="AlphaFoldDB" id="A0A162TKQ0"/>
<comment type="similarity">
    <text evidence="1 4">Belongs to the CMC family.</text>
</comment>
<proteinExistence type="inferred from homology"/>
<dbReference type="GO" id="GO:0005743">
    <property type="term" value="C:mitochondrial inner membrane"/>
    <property type="evidence" value="ECO:0007669"/>
    <property type="project" value="UniProtKB-SubCell"/>
</dbReference>
<evidence type="ECO:0000313" key="5">
    <source>
        <dbReference type="EMBL" id="OAD69352.1"/>
    </source>
</evidence>
<evidence type="ECO:0000256" key="1">
    <source>
        <dbReference type="ARBA" id="ARBA00007347"/>
    </source>
</evidence>
<evidence type="ECO:0000256" key="3">
    <source>
        <dbReference type="ARBA" id="ARBA00023157"/>
    </source>
</evidence>
<keyword evidence="2 4" id="KW-0496">Mitochondrion</keyword>
<dbReference type="EMBL" id="KV440992">
    <property type="protein sequence ID" value="OAD69352.1"/>
    <property type="molecule type" value="Genomic_DNA"/>
</dbReference>
<protein>
    <recommendedName>
        <fullName evidence="4">COX assembly mitochondrial protein</fullName>
    </recommendedName>
</protein>
<dbReference type="OrthoDB" id="532630at2759"/>
<dbReference type="STRING" id="763407.A0A162TKQ0"/>
<evidence type="ECO:0000256" key="2">
    <source>
        <dbReference type="ARBA" id="ARBA00023128"/>
    </source>
</evidence>
<accession>A0A162TKQ0</accession>
<dbReference type="InterPro" id="IPR013892">
    <property type="entry name" value="Cyt_c_biogenesis_Cmc1-like"/>
</dbReference>
<dbReference type="PANTHER" id="PTHR22977">
    <property type="entry name" value="COX ASSEMBLY MITOCHONDRIAL PROTEIN"/>
    <property type="match status" value="1"/>
</dbReference>
<evidence type="ECO:0000313" key="6">
    <source>
        <dbReference type="Proteomes" id="UP000077315"/>
    </source>
</evidence>
<gene>
    <name evidence="5" type="ORF">PHYBLDRAFT_127157</name>
</gene>